<protein>
    <recommendedName>
        <fullName evidence="1">MlaB-like STAS domain-containing protein</fullName>
    </recommendedName>
</protein>
<comment type="caution">
    <text evidence="2">The sequence shown here is derived from an EMBL/GenBank/DDBJ whole genome shotgun (WGS) entry which is preliminary data.</text>
</comment>
<keyword evidence="3" id="KW-1185">Reference proteome</keyword>
<evidence type="ECO:0000313" key="3">
    <source>
        <dbReference type="Proteomes" id="UP000603912"/>
    </source>
</evidence>
<accession>A0A917MG84</accession>
<evidence type="ECO:0000259" key="1">
    <source>
        <dbReference type="Pfam" id="PF13466"/>
    </source>
</evidence>
<dbReference type="Pfam" id="PF13466">
    <property type="entry name" value="STAS_2"/>
    <property type="match status" value="1"/>
</dbReference>
<gene>
    <name evidence="2" type="ORF">GCM10007036_11880</name>
</gene>
<dbReference type="EMBL" id="BMES01000001">
    <property type="protein sequence ID" value="GGH13356.1"/>
    <property type="molecule type" value="Genomic_DNA"/>
</dbReference>
<dbReference type="Proteomes" id="UP000603912">
    <property type="component" value="Unassembled WGS sequence"/>
</dbReference>
<organism evidence="2 3">
    <name type="scientific">Alsobacter metallidurans</name>
    <dbReference type="NCBI Taxonomy" id="340221"/>
    <lineage>
        <taxon>Bacteria</taxon>
        <taxon>Pseudomonadati</taxon>
        <taxon>Pseudomonadota</taxon>
        <taxon>Alphaproteobacteria</taxon>
        <taxon>Hyphomicrobiales</taxon>
        <taxon>Alsobacteraceae</taxon>
        <taxon>Alsobacter</taxon>
    </lineage>
</organism>
<reference evidence="2" key="2">
    <citation type="submission" date="2020-09" db="EMBL/GenBank/DDBJ databases">
        <authorList>
            <person name="Sun Q."/>
            <person name="Zhou Y."/>
        </authorList>
    </citation>
    <scope>NUCLEOTIDE SEQUENCE</scope>
    <source>
        <strain evidence="2">CGMCC 1.12214</strain>
    </source>
</reference>
<reference evidence="2" key="1">
    <citation type="journal article" date="2014" name="Int. J. Syst. Evol. Microbiol.">
        <title>Complete genome sequence of Corynebacterium casei LMG S-19264T (=DSM 44701T), isolated from a smear-ripened cheese.</title>
        <authorList>
            <consortium name="US DOE Joint Genome Institute (JGI-PGF)"/>
            <person name="Walter F."/>
            <person name="Albersmeier A."/>
            <person name="Kalinowski J."/>
            <person name="Ruckert C."/>
        </authorList>
    </citation>
    <scope>NUCLEOTIDE SEQUENCE</scope>
    <source>
        <strain evidence="2">CGMCC 1.12214</strain>
    </source>
</reference>
<name>A0A917MG84_9HYPH</name>
<evidence type="ECO:0000313" key="2">
    <source>
        <dbReference type="EMBL" id="GGH13356.1"/>
    </source>
</evidence>
<proteinExistence type="predicted"/>
<dbReference type="InterPro" id="IPR058548">
    <property type="entry name" value="MlaB-like_STAS"/>
</dbReference>
<dbReference type="RefSeq" id="WP_188516754.1">
    <property type="nucleotide sequence ID" value="NZ_BMES01000001.1"/>
</dbReference>
<sequence length="92" mass="9817">MVDLALSTRSTRDEVVDLCNKMKDAFADGKEVRLDGSAAEDLSPTLAQVIVSAGRTARESGQGFTLISPSTAMIDGFQGYGLFAELMTIPME</sequence>
<feature type="domain" description="MlaB-like STAS" evidence="1">
    <location>
        <begin position="4"/>
        <end position="82"/>
    </location>
</feature>
<dbReference type="AlphaFoldDB" id="A0A917MG84"/>